<sequence length="67" mass="8014">MFGRCGYGPIGMELRQRRRLCNLGRGFRGQFCMNAFNANVEDRKEVLKKYKELLQEKLNWIDKMLNE</sequence>
<evidence type="ECO:0000313" key="1">
    <source>
        <dbReference type="EMBL" id="SEF63398.1"/>
    </source>
</evidence>
<accession>A0A1H5TMG0</accession>
<reference evidence="2" key="1">
    <citation type="submission" date="2016-10" db="EMBL/GenBank/DDBJ databases">
        <authorList>
            <person name="Varghese N."/>
            <person name="Submissions S."/>
        </authorList>
    </citation>
    <scope>NUCLEOTIDE SEQUENCE [LARGE SCALE GENOMIC DNA]</scope>
    <source>
        <strain evidence="2">DSM 5463</strain>
    </source>
</reference>
<evidence type="ECO:0000313" key="2">
    <source>
        <dbReference type="Proteomes" id="UP000242850"/>
    </source>
</evidence>
<dbReference type="Proteomes" id="UP000242850">
    <property type="component" value="Unassembled WGS sequence"/>
</dbReference>
<organism evidence="1 2">
    <name type="scientific">Caloramator fervidus</name>
    <dbReference type="NCBI Taxonomy" id="29344"/>
    <lineage>
        <taxon>Bacteria</taxon>
        <taxon>Bacillati</taxon>
        <taxon>Bacillota</taxon>
        <taxon>Clostridia</taxon>
        <taxon>Eubacteriales</taxon>
        <taxon>Clostridiaceae</taxon>
        <taxon>Caloramator</taxon>
    </lineage>
</organism>
<dbReference type="Pfam" id="PF17253">
    <property type="entry name" value="DUF5320"/>
    <property type="match status" value="1"/>
</dbReference>
<proteinExistence type="predicted"/>
<gene>
    <name evidence="1" type="ORF">SAMN05660865_00652</name>
</gene>
<dbReference type="AlphaFoldDB" id="A0A1H5TMG0"/>
<dbReference type="EMBL" id="FNUK01000006">
    <property type="protein sequence ID" value="SEF63398.1"/>
    <property type="molecule type" value="Genomic_DNA"/>
</dbReference>
<dbReference type="InterPro" id="IPR035205">
    <property type="entry name" value="DUF5320"/>
</dbReference>
<protein>
    <submittedName>
        <fullName evidence="1">Uncharacterized protein</fullName>
    </submittedName>
</protein>
<name>A0A1H5TMG0_9CLOT</name>
<keyword evidence="2" id="KW-1185">Reference proteome</keyword>
<dbReference type="RefSeq" id="WP_103895657.1">
    <property type="nucleotide sequence ID" value="NZ_FNUK01000006.1"/>
</dbReference>